<organism evidence="1 4">
    <name type="scientific">Neoroseomonas oryzicola</name>
    <dbReference type="NCBI Taxonomy" id="535904"/>
    <lineage>
        <taxon>Bacteria</taxon>
        <taxon>Pseudomonadati</taxon>
        <taxon>Pseudomonadota</taxon>
        <taxon>Alphaproteobacteria</taxon>
        <taxon>Acetobacterales</taxon>
        <taxon>Acetobacteraceae</taxon>
        <taxon>Neoroseomonas</taxon>
    </lineage>
</organism>
<evidence type="ECO:0000313" key="3">
    <source>
        <dbReference type="Proteomes" id="UP000746741"/>
    </source>
</evidence>
<reference evidence="1" key="3">
    <citation type="journal article" date="2021" name="Syst. Appl. Microbiol.">
        <title>Roseomonas hellenica sp. nov., isolated from roots of wild-growing Alkanna tinctoria.</title>
        <authorList>
            <person name="Rat A."/>
            <person name="Naranjo H.D."/>
            <person name="Lebbe L."/>
            <person name="Cnockaert M."/>
            <person name="Krigas N."/>
            <person name="Grigoriadou K."/>
            <person name="Maloupa E."/>
            <person name="Willems A."/>
        </authorList>
    </citation>
    <scope>NUCLEOTIDE SEQUENCE</scope>
    <source>
        <strain evidence="1">LMG 31161</strain>
    </source>
</reference>
<gene>
    <name evidence="2" type="ORF">GWK15_16445</name>
    <name evidence="1" type="ORF">GXW75_03890</name>
</gene>
<sequence length="69" mass="7854">MPDHLLSRGDAERQARQIAQRLGMTLHTTDTRPTGYALVNRRGQVELEWPEVDECLADLRHLKAEGCRA</sequence>
<keyword evidence="3" id="KW-1185">Reference proteome</keyword>
<dbReference type="Proteomes" id="UP001138708">
    <property type="component" value="Unassembled WGS sequence"/>
</dbReference>
<accession>A0A9X9WDG9</accession>
<dbReference type="RefSeq" id="WP_168042432.1">
    <property type="nucleotide sequence ID" value="NZ_JAAEDK010000006.1"/>
</dbReference>
<dbReference type="AlphaFoldDB" id="A0A9X9WDG9"/>
<dbReference type="EMBL" id="JAAVUP010000004">
    <property type="protein sequence ID" value="NKE18544.1"/>
    <property type="molecule type" value="Genomic_DNA"/>
</dbReference>
<protein>
    <submittedName>
        <fullName evidence="1">Uncharacterized protein</fullName>
    </submittedName>
</protein>
<proteinExistence type="predicted"/>
<reference evidence="2 3" key="2">
    <citation type="submission" date="2020-02" db="EMBL/GenBank/DDBJ databases">
        <authorList>
            <person name="Sun Q."/>
            <person name="Inoue M."/>
        </authorList>
    </citation>
    <scope>NUCLEOTIDE SEQUENCE [LARGE SCALE GENOMIC DNA]</scope>
    <source>
        <strain evidence="2 3">KCTC 22478</strain>
    </source>
</reference>
<name>A0A9X9WDG9_9PROT</name>
<reference evidence="1" key="1">
    <citation type="submission" date="2020-01" db="EMBL/GenBank/DDBJ databases">
        <authorList>
            <person name="Rat A."/>
        </authorList>
    </citation>
    <scope>NUCLEOTIDE SEQUENCE</scope>
    <source>
        <strain evidence="1">LMG 31161</strain>
    </source>
</reference>
<dbReference type="EMBL" id="JAAEDK010000006">
    <property type="protein sequence ID" value="MBR0658379.1"/>
    <property type="molecule type" value="Genomic_DNA"/>
</dbReference>
<comment type="caution">
    <text evidence="1">The sequence shown here is derived from an EMBL/GenBank/DDBJ whole genome shotgun (WGS) entry which is preliminary data.</text>
</comment>
<evidence type="ECO:0000313" key="4">
    <source>
        <dbReference type="Proteomes" id="UP001138708"/>
    </source>
</evidence>
<evidence type="ECO:0000313" key="2">
    <source>
        <dbReference type="EMBL" id="NKE18544.1"/>
    </source>
</evidence>
<evidence type="ECO:0000313" key="1">
    <source>
        <dbReference type="EMBL" id="MBR0658379.1"/>
    </source>
</evidence>
<dbReference type="Proteomes" id="UP000746741">
    <property type="component" value="Unassembled WGS sequence"/>
</dbReference>